<gene>
    <name evidence="1" type="ORF">llap_431</name>
</gene>
<sequence length="66" mass="7775">MGKSKRWKAGPISQSVLEVQISEKKNMLLCGGLEEMTFKDPFQPKPFYDSIWKNIWIPPNNDEWDF</sequence>
<reference evidence="2" key="2">
    <citation type="submission" date="2017-12" db="EMBL/GenBank/DDBJ databases">
        <title>Genome sequence of the Bar-tailed Godwit (Limosa lapponica baueri).</title>
        <authorList>
            <person name="Lima N.C.B."/>
            <person name="Parody-Merino A.M."/>
            <person name="Battley P.F."/>
            <person name="Fidler A.E."/>
            <person name="Prosdocimi F."/>
        </authorList>
    </citation>
    <scope>NUCLEOTIDE SEQUENCE [LARGE SCALE GENOMIC DNA]</scope>
</reference>
<proteinExistence type="predicted"/>
<reference evidence="2" key="1">
    <citation type="submission" date="2017-11" db="EMBL/GenBank/DDBJ databases">
        <authorList>
            <person name="Lima N.C."/>
            <person name="Parody-Merino A.M."/>
            <person name="Battley P.F."/>
            <person name="Fidler A.E."/>
            <person name="Prosdocimi F."/>
        </authorList>
    </citation>
    <scope>NUCLEOTIDE SEQUENCE [LARGE SCALE GENOMIC DNA]</scope>
</reference>
<accession>A0A2I0UT90</accession>
<name>A0A2I0UT90_LIMLA</name>
<dbReference type="Proteomes" id="UP000233556">
    <property type="component" value="Unassembled WGS sequence"/>
</dbReference>
<organism evidence="1 2">
    <name type="scientific">Limosa lapponica baueri</name>
    <dbReference type="NCBI Taxonomy" id="1758121"/>
    <lineage>
        <taxon>Eukaryota</taxon>
        <taxon>Metazoa</taxon>
        <taxon>Chordata</taxon>
        <taxon>Craniata</taxon>
        <taxon>Vertebrata</taxon>
        <taxon>Euteleostomi</taxon>
        <taxon>Archelosauria</taxon>
        <taxon>Archosauria</taxon>
        <taxon>Dinosauria</taxon>
        <taxon>Saurischia</taxon>
        <taxon>Theropoda</taxon>
        <taxon>Coelurosauria</taxon>
        <taxon>Aves</taxon>
        <taxon>Neognathae</taxon>
        <taxon>Neoaves</taxon>
        <taxon>Charadriiformes</taxon>
        <taxon>Scolopacidae</taxon>
        <taxon>Limosa</taxon>
    </lineage>
</organism>
<evidence type="ECO:0000313" key="2">
    <source>
        <dbReference type="Proteomes" id="UP000233556"/>
    </source>
</evidence>
<keyword evidence="2" id="KW-1185">Reference proteome</keyword>
<dbReference type="AlphaFoldDB" id="A0A2I0UT90"/>
<evidence type="ECO:0000313" key="1">
    <source>
        <dbReference type="EMBL" id="PKU49246.1"/>
    </source>
</evidence>
<dbReference type="EMBL" id="KZ505640">
    <property type="protein sequence ID" value="PKU49246.1"/>
    <property type="molecule type" value="Genomic_DNA"/>
</dbReference>
<protein>
    <submittedName>
        <fullName evidence="1">Uncharacterized protein</fullName>
    </submittedName>
</protein>